<feature type="signal peptide" evidence="17">
    <location>
        <begin position="1"/>
        <end position="20"/>
    </location>
</feature>
<evidence type="ECO:0000256" key="17">
    <source>
        <dbReference type="SAM" id="SignalP"/>
    </source>
</evidence>
<keyword evidence="15" id="KW-0479">Metal-binding</keyword>
<feature type="active site" description="Charge relay system" evidence="14">
    <location>
        <position position="192"/>
    </location>
</feature>
<dbReference type="InterPro" id="IPR016272">
    <property type="entry name" value="Lipase_LIPH"/>
</dbReference>
<evidence type="ECO:0000256" key="9">
    <source>
        <dbReference type="ARBA" id="ARBA00023180"/>
    </source>
</evidence>
<evidence type="ECO:0000256" key="10">
    <source>
        <dbReference type="ARBA" id="ARBA00040696"/>
    </source>
</evidence>
<dbReference type="Proteomes" id="UP001152803">
    <property type="component" value="Unassembled WGS sequence"/>
</dbReference>
<evidence type="ECO:0000256" key="16">
    <source>
        <dbReference type="RuleBase" id="RU004262"/>
    </source>
</evidence>
<dbReference type="InterPro" id="IPR013818">
    <property type="entry name" value="Lipase"/>
</dbReference>
<organism evidence="19 20">
    <name type="scientific">Conger conger</name>
    <name type="common">Conger eel</name>
    <name type="synonym">Muraena conger</name>
    <dbReference type="NCBI Taxonomy" id="82655"/>
    <lineage>
        <taxon>Eukaryota</taxon>
        <taxon>Metazoa</taxon>
        <taxon>Chordata</taxon>
        <taxon>Craniata</taxon>
        <taxon>Vertebrata</taxon>
        <taxon>Euteleostomi</taxon>
        <taxon>Actinopterygii</taxon>
        <taxon>Neopterygii</taxon>
        <taxon>Teleostei</taxon>
        <taxon>Anguilliformes</taxon>
        <taxon>Congridae</taxon>
        <taxon>Conger</taxon>
    </lineage>
</organism>
<evidence type="ECO:0000256" key="8">
    <source>
        <dbReference type="ARBA" id="ARBA00023157"/>
    </source>
</evidence>
<dbReference type="Pfam" id="PF00151">
    <property type="entry name" value="Lipase"/>
    <property type="match status" value="1"/>
</dbReference>
<evidence type="ECO:0000256" key="5">
    <source>
        <dbReference type="ARBA" id="ARBA00022801"/>
    </source>
</evidence>
<dbReference type="AlphaFoldDB" id="A0A9Q1HPA8"/>
<keyword evidence="15" id="KW-0106">Calcium</keyword>
<dbReference type="GO" id="GO:0008970">
    <property type="term" value="F:phospholipase A1 activity"/>
    <property type="evidence" value="ECO:0007669"/>
    <property type="project" value="TreeGrafter"/>
</dbReference>
<proteinExistence type="inferred from homology"/>
<comment type="subcellular location">
    <subcellularLocation>
        <location evidence="1">Secreted</location>
    </subcellularLocation>
</comment>
<dbReference type="InterPro" id="IPR000734">
    <property type="entry name" value="TAG_lipase"/>
</dbReference>
<feature type="domain" description="Lipase" evidence="18">
    <location>
        <begin position="19"/>
        <end position="345"/>
    </location>
</feature>
<evidence type="ECO:0000256" key="1">
    <source>
        <dbReference type="ARBA" id="ARBA00004613"/>
    </source>
</evidence>
<reference evidence="19" key="1">
    <citation type="journal article" date="2023" name="Science">
        <title>Genome structures resolve the early diversification of teleost fishes.</title>
        <authorList>
            <person name="Parey E."/>
            <person name="Louis A."/>
            <person name="Montfort J."/>
            <person name="Bouchez O."/>
            <person name="Roques C."/>
            <person name="Iampietro C."/>
            <person name="Lluch J."/>
            <person name="Castinel A."/>
            <person name="Donnadieu C."/>
            <person name="Desvignes T."/>
            <person name="Floi Bucao C."/>
            <person name="Jouanno E."/>
            <person name="Wen M."/>
            <person name="Mejri S."/>
            <person name="Dirks R."/>
            <person name="Jansen H."/>
            <person name="Henkel C."/>
            <person name="Chen W.J."/>
            <person name="Zahm M."/>
            <person name="Cabau C."/>
            <person name="Klopp C."/>
            <person name="Thompson A.W."/>
            <person name="Robinson-Rechavi M."/>
            <person name="Braasch I."/>
            <person name="Lecointre G."/>
            <person name="Bobe J."/>
            <person name="Postlethwait J.H."/>
            <person name="Berthelot C."/>
            <person name="Roest Crollius H."/>
            <person name="Guiguen Y."/>
        </authorList>
    </citation>
    <scope>NUCLEOTIDE SEQUENCE</scope>
    <source>
        <strain evidence="19">Concon-B</strain>
    </source>
</reference>
<comment type="similarity">
    <text evidence="2 16">Belongs to the AB hydrolase superfamily. Lipase family.</text>
</comment>
<dbReference type="PANTHER" id="PTHR11610">
    <property type="entry name" value="LIPASE"/>
    <property type="match status" value="1"/>
</dbReference>
<evidence type="ECO:0000313" key="19">
    <source>
        <dbReference type="EMBL" id="KAJ8255811.1"/>
    </source>
</evidence>
<feature type="chain" id="PRO_5040195095" description="Phospholipase A1 member A" evidence="17">
    <location>
        <begin position="21"/>
        <end position="464"/>
    </location>
</feature>
<dbReference type="GO" id="GO:0016042">
    <property type="term" value="P:lipid catabolic process"/>
    <property type="evidence" value="ECO:0007669"/>
    <property type="project" value="UniProtKB-KW"/>
</dbReference>
<evidence type="ECO:0000256" key="15">
    <source>
        <dbReference type="PIRSR" id="PIRSR000865-2"/>
    </source>
</evidence>
<dbReference type="EMBL" id="JAFJMO010000015">
    <property type="protein sequence ID" value="KAJ8255811.1"/>
    <property type="molecule type" value="Genomic_DNA"/>
</dbReference>
<keyword evidence="4 17" id="KW-0732">Signal</keyword>
<evidence type="ECO:0000256" key="6">
    <source>
        <dbReference type="ARBA" id="ARBA00022963"/>
    </source>
</evidence>
<keyword evidence="5" id="KW-0378">Hydrolase</keyword>
<protein>
    <recommendedName>
        <fullName evidence="10">Phospholipase A1 member A</fullName>
    </recommendedName>
</protein>
<evidence type="ECO:0000256" key="2">
    <source>
        <dbReference type="ARBA" id="ARBA00010701"/>
    </source>
</evidence>
<feature type="active site" description="Nucleophile" evidence="14">
    <location>
        <position position="168"/>
    </location>
</feature>
<keyword evidence="9" id="KW-0325">Glycoprotein</keyword>
<dbReference type="GO" id="GO:0046872">
    <property type="term" value="F:metal ion binding"/>
    <property type="evidence" value="ECO:0007669"/>
    <property type="project" value="UniProtKB-KW"/>
</dbReference>
<evidence type="ECO:0000256" key="4">
    <source>
        <dbReference type="ARBA" id="ARBA00022729"/>
    </source>
</evidence>
<keyword evidence="3" id="KW-0964">Secreted</keyword>
<dbReference type="InterPro" id="IPR029058">
    <property type="entry name" value="AB_hydrolase_fold"/>
</dbReference>
<dbReference type="GO" id="GO:0005615">
    <property type="term" value="C:extracellular space"/>
    <property type="evidence" value="ECO:0007669"/>
    <property type="project" value="TreeGrafter"/>
</dbReference>
<feature type="active site" description="Charge relay system" evidence="14">
    <location>
        <position position="269"/>
    </location>
</feature>
<comment type="catalytic activity">
    <reaction evidence="12">
        <text>1,2-di-(9Z)-octadecenoyl-sn-glycero-3-phospho-L-serine + H2O = 2-(9Z-octadecenoyl)-sn-glycero-3-phospho-L-serine + (9Z)-octadecenoate + H(+)</text>
        <dbReference type="Rhea" id="RHEA:40491"/>
        <dbReference type="ChEBI" id="CHEBI:15377"/>
        <dbReference type="ChEBI" id="CHEBI:15378"/>
        <dbReference type="ChEBI" id="CHEBI:30823"/>
        <dbReference type="ChEBI" id="CHEBI:74905"/>
        <dbReference type="ChEBI" id="CHEBI:77342"/>
    </reaction>
    <physiologicalReaction direction="left-to-right" evidence="12">
        <dbReference type="Rhea" id="RHEA:40492"/>
    </physiologicalReaction>
</comment>
<comment type="catalytic activity">
    <reaction evidence="13">
        <text>1-hexadecanoyl-2-(5Z,8Z,11Z,14Z-eicosatetraenoyl)-sn-glycero-3-phospho-L-serine + H2O = 2-(5Z,8Z,11Z,14Z)-eicosatetraenoyl-sn-glycero-3-phospho-L-serine + hexadecanoate + H(+)</text>
        <dbReference type="Rhea" id="RHEA:41187"/>
        <dbReference type="ChEBI" id="CHEBI:7896"/>
        <dbReference type="ChEBI" id="CHEBI:15377"/>
        <dbReference type="ChEBI" id="CHEBI:15378"/>
        <dbReference type="ChEBI" id="CHEBI:75032"/>
        <dbReference type="ChEBI" id="CHEBI:77830"/>
    </reaction>
    <physiologicalReaction direction="left-to-right" evidence="13">
        <dbReference type="Rhea" id="RHEA:41188"/>
    </physiologicalReaction>
</comment>
<dbReference type="Gene3D" id="3.40.50.1820">
    <property type="entry name" value="alpha/beta hydrolase"/>
    <property type="match status" value="1"/>
</dbReference>
<evidence type="ECO:0000313" key="20">
    <source>
        <dbReference type="Proteomes" id="UP001152803"/>
    </source>
</evidence>
<dbReference type="PRINTS" id="PR00821">
    <property type="entry name" value="TAGLIPASE"/>
</dbReference>
<dbReference type="InterPro" id="IPR033906">
    <property type="entry name" value="Lipase_N"/>
</dbReference>
<keyword evidence="7" id="KW-0443">Lipid metabolism</keyword>
<evidence type="ECO:0000256" key="3">
    <source>
        <dbReference type="ARBA" id="ARBA00022525"/>
    </source>
</evidence>
<comment type="catalytic activity">
    <reaction evidence="11">
        <text>1-(9Z-octadecenoyl)-sn-glycero-3-phospho-L-serine + H2O = sn-glycero-3-phospho-L-serine + (9Z)-octadecenoate + H(+)</text>
        <dbReference type="Rhea" id="RHEA:40499"/>
        <dbReference type="ChEBI" id="CHEBI:15377"/>
        <dbReference type="ChEBI" id="CHEBI:15378"/>
        <dbReference type="ChEBI" id="CHEBI:30823"/>
        <dbReference type="ChEBI" id="CHEBI:64765"/>
        <dbReference type="ChEBI" id="CHEBI:74617"/>
    </reaction>
    <physiologicalReaction direction="left-to-right" evidence="11">
        <dbReference type="Rhea" id="RHEA:40500"/>
    </physiologicalReaction>
</comment>
<evidence type="ECO:0000256" key="14">
    <source>
        <dbReference type="PIRSR" id="PIRSR000865-1"/>
    </source>
</evidence>
<dbReference type="CDD" id="cd00707">
    <property type="entry name" value="Pancreat_lipase_like"/>
    <property type="match status" value="1"/>
</dbReference>
<keyword evidence="6" id="KW-0442">Lipid degradation</keyword>
<keyword evidence="20" id="KW-1185">Reference proteome</keyword>
<gene>
    <name evidence="19" type="ORF">COCON_G00196750</name>
</gene>
<keyword evidence="8" id="KW-1015">Disulfide bond</keyword>
<accession>A0A9Q1HPA8</accession>
<evidence type="ECO:0000256" key="13">
    <source>
        <dbReference type="ARBA" id="ARBA00048700"/>
    </source>
</evidence>
<dbReference type="OrthoDB" id="199913at2759"/>
<evidence type="ECO:0000256" key="7">
    <source>
        <dbReference type="ARBA" id="ARBA00023098"/>
    </source>
</evidence>
<feature type="binding site" evidence="15">
    <location>
        <position position="211"/>
    </location>
    <ligand>
        <name>Ca(2+)</name>
        <dbReference type="ChEBI" id="CHEBI:29108"/>
    </ligand>
</feature>
<evidence type="ECO:0000259" key="18">
    <source>
        <dbReference type="Pfam" id="PF00151"/>
    </source>
</evidence>
<dbReference type="PIRSF" id="PIRSF000865">
    <property type="entry name" value="Lipoprotein_lipase_LIPH"/>
    <property type="match status" value="1"/>
</dbReference>
<name>A0A9Q1HPA8_CONCO</name>
<comment type="caution">
    <text evidence="19">The sequence shown here is derived from an EMBL/GenBank/DDBJ whole genome shotgun (WGS) entry which is preliminary data.</text>
</comment>
<feature type="binding site" evidence="15">
    <location>
        <position position="208"/>
    </location>
    <ligand>
        <name>Ca(2+)</name>
        <dbReference type="ChEBI" id="CHEBI:29108"/>
    </ligand>
</feature>
<evidence type="ECO:0000256" key="11">
    <source>
        <dbReference type="ARBA" id="ARBA00048284"/>
    </source>
</evidence>
<dbReference type="SUPFAM" id="SSF53474">
    <property type="entry name" value="alpha/beta-Hydrolases"/>
    <property type="match status" value="1"/>
</dbReference>
<dbReference type="PANTHER" id="PTHR11610:SF111">
    <property type="entry name" value="PHOSPHOLIPASE A1 MEMBER A"/>
    <property type="match status" value="1"/>
</dbReference>
<sequence>MAYVLTVFFYAAILMVSVSSSNDPAGNGTDCADFNTTSWGEYWQGIRLQVQYLLLTRRNVDCASVFTNESLSDPLQPTHFNSSLPTKVIIHGYRATGSKPPWVKVLAEGLLQAADVNVLVVDWVYTASFAYNSVVQSYKEVALQISILINKLVSHGSSLESFHFIGISLGAHVSGFVGTLFEGKLGRITGLDPAGPMFKGADIFDRLDPTDALFVEAIHTDSDYFGISIPVGHVDFFLNGGMDQTGCKRSRFASILLYFPVYGYVICDHMRAVHVYISSLNSSCPLIGFPCPSYERFLAGECTDCERTFKGTCPQIGLLENSGITVSPLPHEVKLFLQTSSSAPYCAHHFLLELTVSSMARNTGVEITLRSMGHPDSQQKLWLKTKESKYSRVMSAPVPLCKIDSILLKGTGSFFYRPGDVNIQSICVSEFPITSQKEPLCLVNFQLHRSSLWSHDFVQVCGAF</sequence>
<feature type="binding site" evidence="15">
    <location>
        <position position="206"/>
    </location>
    <ligand>
        <name>Ca(2+)</name>
        <dbReference type="ChEBI" id="CHEBI:29108"/>
    </ligand>
</feature>
<evidence type="ECO:0000256" key="12">
    <source>
        <dbReference type="ARBA" id="ARBA00048646"/>
    </source>
</evidence>